<dbReference type="Proteomes" id="UP001324287">
    <property type="component" value="Chromosome"/>
</dbReference>
<sequence>MTVLGGEGPHNINDHGSTDAAGLLTTIAGTVASLGSNNLYLRGQLLLVLGPEHAEVLARDGYDRRQIQEAVHAHPRARVSLAGVSAGNLDRYRRTAPHVFEGIPDDAVVPMLDGPESLLVMVAGGPGKHSMLVPTFGTTEAVTVDVSPARPRETPVGEPRTSPSAAGPPAADRHSTWTHPMTCSTTRSSTMKKHALRGTIAAVSALALVACGSDGGSDGGDTADAGGGDAAAWEPNRPITYIIPYGTGGSTDPIGRQFAGQLSEILGVDVNVENREGGAATIGTTGIVTAQPDCYTLGLSNHTALANQPALNPDLPFQTTDDYTPLVKLADIPVVLAVNADTPWQTLDEFLAAAEADPNGIGYATSGAGGTPDTNAKLLEIRTGIELNRVPFSGGGGEALTAVVAGEIESIGTFYPSMEGFVDSGDLRPLGVFYDEAYDLLPDLPLIGEGIDDAVTPAAYYTIAPAGLDEECRDTLVEVSKQIVESDEYRAFAEENGYVVDPIQLDELAEEIDNYRPVFEEIEGSDA</sequence>
<dbReference type="RefSeq" id="WP_324275528.1">
    <property type="nucleotide sequence ID" value="NZ_CP141261.1"/>
</dbReference>
<dbReference type="Gene3D" id="3.40.190.150">
    <property type="entry name" value="Bordetella uptake gene, domain 1"/>
    <property type="match status" value="1"/>
</dbReference>
<reference evidence="3 4" key="1">
    <citation type="submission" date="2023-12" db="EMBL/GenBank/DDBJ databases">
        <title>Blastococcus brunescens sp. nov., an actonobacterium isolated from sandstone collected in sahara desert.</title>
        <authorList>
            <person name="Gtari M."/>
            <person name="Ghodhbane F."/>
        </authorList>
    </citation>
    <scope>NUCLEOTIDE SEQUENCE [LARGE SCALE GENOMIC DNA]</scope>
    <source>
        <strain evidence="3 4">BMG 8361</strain>
    </source>
</reference>
<proteinExistence type="inferred from homology"/>
<keyword evidence="4" id="KW-1185">Reference proteome</keyword>
<feature type="region of interest" description="Disordered" evidence="2">
    <location>
        <begin position="148"/>
        <end position="190"/>
    </location>
</feature>
<dbReference type="Pfam" id="PF03401">
    <property type="entry name" value="TctC"/>
    <property type="match status" value="1"/>
</dbReference>
<gene>
    <name evidence="3" type="ORF">U6N30_32375</name>
</gene>
<comment type="similarity">
    <text evidence="1">Belongs to the UPF0065 (bug) family.</text>
</comment>
<dbReference type="EMBL" id="CP141261">
    <property type="protein sequence ID" value="WRL64200.1"/>
    <property type="molecule type" value="Genomic_DNA"/>
</dbReference>
<evidence type="ECO:0000313" key="3">
    <source>
        <dbReference type="EMBL" id="WRL64200.1"/>
    </source>
</evidence>
<dbReference type="CDD" id="cd07012">
    <property type="entry name" value="PBP2_Bug_TTT"/>
    <property type="match status" value="1"/>
</dbReference>
<dbReference type="PANTHER" id="PTHR42928">
    <property type="entry name" value="TRICARBOXYLATE-BINDING PROTEIN"/>
    <property type="match status" value="1"/>
</dbReference>
<dbReference type="Gene3D" id="3.40.190.10">
    <property type="entry name" value="Periplasmic binding protein-like II"/>
    <property type="match status" value="1"/>
</dbReference>
<evidence type="ECO:0000313" key="4">
    <source>
        <dbReference type="Proteomes" id="UP001324287"/>
    </source>
</evidence>
<evidence type="ECO:0000256" key="2">
    <source>
        <dbReference type="SAM" id="MobiDB-lite"/>
    </source>
</evidence>
<name>A0ABZ1B060_9ACTN</name>
<evidence type="ECO:0000256" key="1">
    <source>
        <dbReference type="ARBA" id="ARBA00006987"/>
    </source>
</evidence>
<protein>
    <submittedName>
        <fullName evidence="3">Tripartite tricarboxylate transporter substrate binding protein</fullName>
    </submittedName>
</protein>
<dbReference type="PANTHER" id="PTHR42928:SF5">
    <property type="entry name" value="BLR1237 PROTEIN"/>
    <property type="match status" value="1"/>
</dbReference>
<accession>A0ABZ1B060</accession>
<dbReference type="InterPro" id="IPR005064">
    <property type="entry name" value="BUG"/>
</dbReference>
<feature type="compositionally biased region" description="Polar residues" evidence="2">
    <location>
        <begin position="177"/>
        <end position="189"/>
    </location>
</feature>
<dbReference type="InterPro" id="IPR042100">
    <property type="entry name" value="Bug_dom1"/>
</dbReference>
<organism evidence="3 4">
    <name type="scientific">Blastococcus brunescens</name>
    <dbReference type="NCBI Taxonomy" id="1564165"/>
    <lineage>
        <taxon>Bacteria</taxon>
        <taxon>Bacillati</taxon>
        <taxon>Actinomycetota</taxon>
        <taxon>Actinomycetes</taxon>
        <taxon>Geodermatophilales</taxon>
        <taxon>Geodermatophilaceae</taxon>
        <taxon>Blastococcus</taxon>
    </lineage>
</organism>